<dbReference type="Gene3D" id="3.40.50.300">
    <property type="entry name" value="P-loop containing nucleotide triphosphate hydrolases"/>
    <property type="match status" value="1"/>
</dbReference>
<evidence type="ECO:0000256" key="2">
    <source>
        <dbReference type="ARBA" id="ARBA00022741"/>
    </source>
</evidence>
<keyword evidence="3 5" id="KW-0067">ATP-binding</keyword>
<dbReference type="PROSITE" id="PS50893">
    <property type="entry name" value="ABC_TRANSPORTER_2"/>
    <property type="match status" value="1"/>
</dbReference>
<dbReference type="PANTHER" id="PTHR24220">
    <property type="entry name" value="IMPORT ATP-BINDING PROTEIN"/>
    <property type="match status" value="1"/>
</dbReference>
<evidence type="ECO:0000313" key="5">
    <source>
        <dbReference type="EMBL" id="NGY05998.1"/>
    </source>
</evidence>
<dbReference type="SUPFAM" id="SSF52540">
    <property type="entry name" value="P-loop containing nucleoside triphosphate hydrolases"/>
    <property type="match status" value="1"/>
</dbReference>
<dbReference type="GO" id="GO:0005886">
    <property type="term" value="C:plasma membrane"/>
    <property type="evidence" value="ECO:0007669"/>
    <property type="project" value="TreeGrafter"/>
</dbReference>
<accession>A0A6M2BU43</accession>
<sequence>MKACPDVPATLSAHGLSHAYGRGATRAPVLRELALRFLPGQMTLVMGASGSGKSTLLAALGGLLRPDAGEVKFGANSLWGLAPSLLEQLRKREFAYVFQGFNLFSALTAIEQVALPLRLDGEVRAAARSRAEQALAEVGLDRHLHLRPAELSGGEKQRVAIARALVKHPSVLFADEPTSALDSLNGERVIRLLRELTRRHGTTIVAVTHDPRLKPHADCIVNLCDGVAVAERQGAAS</sequence>
<dbReference type="InterPro" id="IPR017911">
    <property type="entry name" value="MacB-like_ATP-bd"/>
</dbReference>
<dbReference type="Proteomes" id="UP000472676">
    <property type="component" value="Unassembled WGS sequence"/>
</dbReference>
<dbReference type="InterPro" id="IPR003439">
    <property type="entry name" value="ABC_transporter-like_ATP-bd"/>
</dbReference>
<dbReference type="InterPro" id="IPR027417">
    <property type="entry name" value="P-loop_NTPase"/>
</dbReference>
<proteinExistence type="predicted"/>
<dbReference type="Pfam" id="PF00005">
    <property type="entry name" value="ABC_tran"/>
    <property type="match status" value="1"/>
</dbReference>
<keyword evidence="2" id="KW-0547">Nucleotide-binding</keyword>
<dbReference type="GO" id="GO:0022857">
    <property type="term" value="F:transmembrane transporter activity"/>
    <property type="evidence" value="ECO:0007669"/>
    <property type="project" value="TreeGrafter"/>
</dbReference>
<dbReference type="InterPro" id="IPR017871">
    <property type="entry name" value="ABC_transporter-like_CS"/>
</dbReference>
<name>A0A6M2BU43_9GAMM</name>
<evidence type="ECO:0000256" key="1">
    <source>
        <dbReference type="ARBA" id="ARBA00022448"/>
    </source>
</evidence>
<evidence type="ECO:0000259" key="4">
    <source>
        <dbReference type="PROSITE" id="PS50893"/>
    </source>
</evidence>
<dbReference type="InterPro" id="IPR003593">
    <property type="entry name" value="AAA+_ATPase"/>
</dbReference>
<feature type="domain" description="ABC transporter" evidence="4">
    <location>
        <begin position="11"/>
        <end position="236"/>
    </location>
</feature>
<keyword evidence="6" id="KW-1185">Reference proteome</keyword>
<dbReference type="GO" id="GO:0005524">
    <property type="term" value="F:ATP binding"/>
    <property type="evidence" value="ECO:0007669"/>
    <property type="project" value="UniProtKB-KW"/>
</dbReference>
<dbReference type="PROSITE" id="PS00211">
    <property type="entry name" value="ABC_TRANSPORTER_1"/>
    <property type="match status" value="1"/>
</dbReference>
<dbReference type="SMART" id="SM00382">
    <property type="entry name" value="AAA"/>
    <property type="match status" value="1"/>
</dbReference>
<organism evidence="5 6">
    <name type="scientific">Solimonas terrae</name>
    <dbReference type="NCBI Taxonomy" id="1396819"/>
    <lineage>
        <taxon>Bacteria</taxon>
        <taxon>Pseudomonadati</taxon>
        <taxon>Pseudomonadota</taxon>
        <taxon>Gammaproteobacteria</taxon>
        <taxon>Nevskiales</taxon>
        <taxon>Nevskiaceae</taxon>
        <taxon>Solimonas</taxon>
    </lineage>
</organism>
<evidence type="ECO:0000313" key="6">
    <source>
        <dbReference type="Proteomes" id="UP000472676"/>
    </source>
</evidence>
<keyword evidence="1" id="KW-0813">Transport</keyword>
<evidence type="ECO:0000256" key="3">
    <source>
        <dbReference type="ARBA" id="ARBA00022840"/>
    </source>
</evidence>
<dbReference type="RefSeq" id="WP_166258605.1">
    <property type="nucleotide sequence ID" value="NZ_JAAMOW010000007.1"/>
</dbReference>
<protein>
    <submittedName>
        <fullName evidence="5">ABC transporter ATP-binding protein</fullName>
    </submittedName>
</protein>
<dbReference type="AlphaFoldDB" id="A0A6M2BU43"/>
<comment type="caution">
    <text evidence="5">The sequence shown here is derived from an EMBL/GenBank/DDBJ whole genome shotgun (WGS) entry which is preliminary data.</text>
</comment>
<gene>
    <name evidence="5" type="ORF">G7Y85_14585</name>
</gene>
<dbReference type="EMBL" id="JAAMOW010000007">
    <property type="protein sequence ID" value="NGY05998.1"/>
    <property type="molecule type" value="Genomic_DNA"/>
</dbReference>
<dbReference type="GO" id="GO:0016887">
    <property type="term" value="F:ATP hydrolysis activity"/>
    <property type="evidence" value="ECO:0007669"/>
    <property type="project" value="InterPro"/>
</dbReference>
<dbReference type="PANTHER" id="PTHR24220:SF685">
    <property type="entry name" value="ABC TRANSPORTER RELATED"/>
    <property type="match status" value="1"/>
</dbReference>
<dbReference type="InterPro" id="IPR015854">
    <property type="entry name" value="ABC_transpr_LolD-like"/>
</dbReference>
<reference evidence="5 6" key="1">
    <citation type="journal article" date="2014" name="Int. J. Syst. Evol. Microbiol.">
        <title>Solimonas terrae sp. nov., isolated from soil.</title>
        <authorList>
            <person name="Kim S.J."/>
            <person name="Moon J.Y."/>
            <person name="Weon H.Y."/>
            <person name="Ahn J.H."/>
            <person name="Chen W.M."/>
            <person name="Kwon S.W."/>
        </authorList>
    </citation>
    <scope>NUCLEOTIDE SEQUENCE [LARGE SCALE GENOMIC DNA]</scope>
    <source>
        <strain evidence="5 6">KIS83-12</strain>
    </source>
</reference>
<dbReference type="CDD" id="cd03255">
    <property type="entry name" value="ABC_MJ0796_LolCDE_FtsE"/>
    <property type="match status" value="1"/>
</dbReference>